<keyword evidence="5" id="KW-1185">Reference proteome</keyword>
<protein>
    <recommendedName>
        <fullName evidence="3">DUF8020 domain-containing protein</fullName>
    </recommendedName>
</protein>
<feature type="signal peptide" evidence="2">
    <location>
        <begin position="1"/>
        <end position="26"/>
    </location>
</feature>
<dbReference type="Proteomes" id="UP000215506">
    <property type="component" value="Unassembled WGS sequence"/>
</dbReference>
<evidence type="ECO:0000256" key="2">
    <source>
        <dbReference type="SAM" id="SignalP"/>
    </source>
</evidence>
<accession>A0A231GU41</accession>
<dbReference type="Pfam" id="PF26059">
    <property type="entry name" value="DUF8020"/>
    <property type="match status" value="1"/>
</dbReference>
<organism evidence="4 5">
    <name type="scientific">Nocardia cerradoensis</name>
    <dbReference type="NCBI Taxonomy" id="85688"/>
    <lineage>
        <taxon>Bacteria</taxon>
        <taxon>Bacillati</taxon>
        <taxon>Actinomycetota</taxon>
        <taxon>Actinomycetes</taxon>
        <taxon>Mycobacteriales</taxon>
        <taxon>Nocardiaceae</taxon>
        <taxon>Nocardia</taxon>
    </lineage>
</organism>
<sequence>MTIRTWTAAALLATAAVAVTSATAQADGGATAPPVSATASSDTVQQQTKVAGKSVVTDLDAGSFALAADGAAVQVRNASGAEIASIPLSFDIDGRTHPIAAEVSADGRRLALTPDTTGIQPVASPLENQMAANDGAAKMGMAGFAGPFAGATVGAIVGLVVAVASCAVLTVACLATALPIVGAFAAGGGVLGTLLIGGPTAGWALWNYLDTVQTPPGQSRYNNQGLNGAGVPDPNFRFPQLAIGSGSSSGSGSGTGSGG</sequence>
<keyword evidence="2" id="KW-0732">Signal</keyword>
<evidence type="ECO:0000313" key="4">
    <source>
        <dbReference type="EMBL" id="OXR40140.1"/>
    </source>
</evidence>
<evidence type="ECO:0000256" key="1">
    <source>
        <dbReference type="SAM" id="Phobius"/>
    </source>
</evidence>
<comment type="caution">
    <text evidence="4">The sequence shown here is derived from an EMBL/GenBank/DDBJ whole genome shotgun (WGS) entry which is preliminary data.</text>
</comment>
<keyword evidence="1" id="KW-0472">Membrane</keyword>
<evidence type="ECO:0000259" key="3">
    <source>
        <dbReference type="Pfam" id="PF26059"/>
    </source>
</evidence>
<keyword evidence="1" id="KW-0812">Transmembrane</keyword>
<dbReference type="AlphaFoldDB" id="A0A231GU41"/>
<reference evidence="4 5" key="1">
    <citation type="submission" date="2017-07" db="EMBL/GenBank/DDBJ databases">
        <title>First draft Genome Sequence of Nocardia cerradoensis isolated from human infection.</title>
        <authorList>
            <person name="Carrasco G."/>
        </authorList>
    </citation>
    <scope>NUCLEOTIDE SEQUENCE [LARGE SCALE GENOMIC DNA]</scope>
    <source>
        <strain evidence="4 5">CNM20130759</strain>
    </source>
</reference>
<dbReference type="RefSeq" id="WP_143860539.1">
    <property type="nucleotide sequence ID" value="NZ_JAAXOR010000001.1"/>
</dbReference>
<name>A0A231GU41_9NOCA</name>
<feature type="transmembrane region" description="Helical" evidence="1">
    <location>
        <begin position="148"/>
        <end position="174"/>
    </location>
</feature>
<feature type="chain" id="PRO_5012669346" description="DUF8020 domain-containing protein" evidence="2">
    <location>
        <begin position="27"/>
        <end position="259"/>
    </location>
</feature>
<proteinExistence type="predicted"/>
<feature type="domain" description="DUF8020" evidence="3">
    <location>
        <begin position="44"/>
        <end position="116"/>
    </location>
</feature>
<evidence type="ECO:0000313" key="5">
    <source>
        <dbReference type="Proteomes" id="UP000215506"/>
    </source>
</evidence>
<keyword evidence="1" id="KW-1133">Transmembrane helix</keyword>
<gene>
    <name evidence="4" type="ORF">B7C42_07804</name>
</gene>
<feature type="transmembrane region" description="Helical" evidence="1">
    <location>
        <begin position="181"/>
        <end position="206"/>
    </location>
</feature>
<dbReference type="EMBL" id="NGAF01000040">
    <property type="protein sequence ID" value="OXR40140.1"/>
    <property type="molecule type" value="Genomic_DNA"/>
</dbReference>
<dbReference type="InterPro" id="IPR058333">
    <property type="entry name" value="DUF8020"/>
</dbReference>